<dbReference type="STRING" id="759851.SAMN04244570_0138"/>
<feature type="domain" description="Histidine kinase PdtaS GAF" evidence="10">
    <location>
        <begin position="14"/>
        <end position="149"/>
    </location>
</feature>
<evidence type="ECO:0000313" key="11">
    <source>
        <dbReference type="EMBL" id="EGQ24173.1"/>
    </source>
</evidence>
<keyword evidence="4" id="KW-0808">Transferase</keyword>
<reference evidence="11 12" key="1">
    <citation type="submission" date="2011-04" db="EMBL/GenBank/DDBJ databases">
        <authorList>
            <person name="Muzny D."/>
            <person name="Qin X."/>
            <person name="Deng J."/>
            <person name="Jiang H."/>
            <person name="Liu Y."/>
            <person name="Qu J."/>
            <person name="Song X.-Z."/>
            <person name="Zhang L."/>
            <person name="Thornton R."/>
            <person name="Coyle M."/>
            <person name="Francisco L."/>
            <person name="Jackson L."/>
            <person name="Javaid M."/>
            <person name="Korchina V."/>
            <person name="Kovar C."/>
            <person name="Mata R."/>
            <person name="Mathew T."/>
            <person name="Ngo R."/>
            <person name="Nguyen L."/>
            <person name="Nguyen N."/>
            <person name="Okwuonu G."/>
            <person name="Ongeri F."/>
            <person name="Pham C."/>
            <person name="Simmons D."/>
            <person name="Wilczek-Boney K."/>
            <person name="Hale W."/>
            <person name="Jakkamsetti A."/>
            <person name="Pham P."/>
            <person name="Ruth R."/>
            <person name="San Lucas F."/>
            <person name="Warren J."/>
            <person name="Zhang J."/>
            <person name="Zhao Z."/>
            <person name="Zhou C."/>
            <person name="Zhu D."/>
            <person name="Lee S."/>
            <person name="Bess C."/>
            <person name="Blankenburg K."/>
            <person name="Forbes L."/>
            <person name="Fu Q."/>
            <person name="Gubbala S."/>
            <person name="Hirani K."/>
            <person name="Jayaseelan J.C."/>
            <person name="Lara F."/>
            <person name="Munidasa M."/>
            <person name="Palculict T."/>
            <person name="Patil S."/>
            <person name="Pu L.-L."/>
            <person name="Saada N."/>
            <person name="Tang L."/>
            <person name="Weissenberger G."/>
            <person name="Zhu Y."/>
            <person name="Hemphill L."/>
            <person name="Shang Y."/>
            <person name="Youmans B."/>
            <person name="Ayvaz T."/>
            <person name="Ross M."/>
            <person name="Santibanez J."/>
            <person name="Aqrawi P."/>
            <person name="Gross S."/>
            <person name="Joshi V."/>
            <person name="Fowler G."/>
            <person name="Nazareth L."/>
            <person name="Reid J."/>
            <person name="Worley K."/>
            <person name="Petrosino J."/>
            <person name="Highlander S."/>
            <person name="Gibbs R."/>
        </authorList>
    </citation>
    <scope>NUCLEOTIDE SEQUENCE [LARGE SCALE GENOMIC DNA]</scope>
    <source>
        <strain evidence="11 12">2681</strain>
    </source>
</reference>
<dbReference type="EMBL" id="AFPZ01000075">
    <property type="protein sequence ID" value="EGQ24173.1"/>
    <property type="molecule type" value="Genomic_DNA"/>
</dbReference>
<dbReference type="InterPro" id="IPR038424">
    <property type="entry name" value="H_kinase_PdtaS_GAF_sf"/>
</dbReference>
<feature type="domain" description="Histidine kinase/HSP90-like ATPase" evidence="8">
    <location>
        <begin position="385"/>
        <end position="459"/>
    </location>
</feature>
<sequence length="491" mass="55139">MERGCDALVKATVEQLCKQHTNLTDEDIHILQEMALSLQTYADLSGAYMFIDCKLKPANQAIVVAEAFPPGCTPVYDNSVVGKVVFESFEPGVFYSYWNGKKSIIRHAVTQEGKVVDQTVVPIKNTCHQVIGVLIQEKEVVPPLTDQQLPNFSVVTESAEDQMTNSGLGVVSDLLMEMLILTDSSNRLVYANPSGLKLISEMSGSDEIMNRDLLEMLPFLKKVYEQKDDVFVFEMTIERKSLIVKKIKMREKNNSQETLLIIQDITELRTKEKELMMKSVVIKEIHHRVKNNLQTVASLLRLQMRNGVPTEGRAAFEETLNRIYSISSVYEIILAKEHADDDDVNIINLTRKICSTMVLNELNLKVDLIIEPNGNKIVTTSKKAVSIALIINELIQNSLKHAFIGREHGVIDVEFKVDNEFVELHVSDNGVGMKKPQTSLGTEIIHNLVINDLNGEFLYVPREIGTHAVIVFPVGAEVEIFDEKTDCHSGR</sequence>
<feature type="domain" description="Signal transduction histidine kinase subgroup 2 dimerisation and phosphoacceptor" evidence="9">
    <location>
        <begin position="284"/>
        <end position="357"/>
    </location>
</feature>
<dbReference type="Pfam" id="PF07568">
    <property type="entry name" value="HisKA_2"/>
    <property type="match status" value="1"/>
</dbReference>
<evidence type="ECO:0000259" key="10">
    <source>
        <dbReference type="Pfam" id="PF12282"/>
    </source>
</evidence>
<dbReference type="SUPFAM" id="SSF55874">
    <property type="entry name" value="ATPase domain of HSP90 chaperone/DNA topoisomerase II/histidine kinase"/>
    <property type="match status" value="1"/>
</dbReference>
<dbReference type="EC" id="2.7.13.3" evidence="2"/>
<comment type="caution">
    <text evidence="11">The sequence shown here is derived from an EMBL/GenBank/DDBJ whole genome shotgun (WGS) entry which is preliminary data.</text>
</comment>
<dbReference type="PANTHER" id="PTHR41523:SF8">
    <property type="entry name" value="ETHYLENE RESPONSE SENSOR PROTEIN"/>
    <property type="match status" value="1"/>
</dbReference>
<keyword evidence="5" id="KW-0547">Nucleotide-binding</keyword>
<name>F9DUP8_9BACL</name>
<evidence type="ECO:0000256" key="5">
    <source>
        <dbReference type="ARBA" id="ARBA00022741"/>
    </source>
</evidence>
<dbReference type="Gene3D" id="3.30.565.10">
    <property type="entry name" value="Histidine kinase-like ATPase, C-terminal domain"/>
    <property type="match status" value="1"/>
</dbReference>
<evidence type="ECO:0000256" key="6">
    <source>
        <dbReference type="ARBA" id="ARBA00022777"/>
    </source>
</evidence>
<evidence type="ECO:0000259" key="8">
    <source>
        <dbReference type="Pfam" id="PF02518"/>
    </source>
</evidence>
<dbReference type="InterPro" id="IPR011495">
    <property type="entry name" value="Sig_transdc_His_kin_sub2_dim/P"/>
</dbReference>
<dbReference type="GO" id="GO:0004673">
    <property type="term" value="F:protein histidine kinase activity"/>
    <property type="evidence" value="ECO:0007669"/>
    <property type="project" value="UniProtKB-EC"/>
</dbReference>
<dbReference type="HOGENOM" id="CLU_045351_1_0_9"/>
<dbReference type="AlphaFoldDB" id="F9DUP8"/>
<dbReference type="InterPro" id="IPR003594">
    <property type="entry name" value="HATPase_dom"/>
</dbReference>
<evidence type="ECO:0000256" key="2">
    <source>
        <dbReference type="ARBA" id="ARBA00012438"/>
    </source>
</evidence>
<dbReference type="InterPro" id="IPR036890">
    <property type="entry name" value="HATPase_C_sf"/>
</dbReference>
<dbReference type="Gene3D" id="3.30.450.20">
    <property type="entry name" value="PAS domain"/>
    <property type="match status" value="1"/>
</dbReference>
<dbReference type="Pfam" id="PF02518">
    <property type="entry name" value="HATPase_c"/>
    <property type="match status" value="1"/>
</dbReference>
<accession>F9DUP8</accession>
<dbReference type="InterPro" id="IPR022066">
    <property type="entry name" value="PdtaS_GAF"/>
</dbReference>
<evidence type="ECO:0000256" key="1">
    <source>
        <dbReference type="ARBA" id="ARBA00000085"/>
    </source>
</evidence>
<evidence type="ECO:0000256" key="3">
    <source>
        <dbReference type="ARBA" id="ARBA00022553"/>
    </source>
</evidence>
<dbReference type="PANTHER" id="PTHR41523">
    <property type="entry name" value="TWO-COMPONENT SYSTEM SENSOR PROTEIN"/>
    <property type="match status" value="1"/>
</dbReference>
<evidence type="ECO:0000256" key="4">
    <source>
        <dbReference type="ARBA" id="ARBA00022679"/>
    </source>
</evidence>
<comment type="catalytic activity">
    <reaction evidence="1">
        <text>ATP + protein L-histidine = ADP + protein N-phospho-L-histidine.</text>
        <dbReference type="EC" id="2.7.13.3"/>
    </reaction>
</comment>
<keyword evidence="3" id="KW-0597">Phosphoprotein</keyword>
<dbReference type="Gene3D" id="3.30.450.280">
    <property type="entry name" value="GAF domain"/>
    <property type="match status" value="1"/>
</dbReference>
<dbReference type="eggNOG" id="COG3920">
    <property type="taxonomic scope" value="Bacteria"/>
</dbReference>
<keyword evidence="6 11" id="KW-0418">Kinase</keyword>
<keyword evidence="7" id="KW-0067">ATP-binding</keyword>
<protein>
    <recommendedName>
        <fullName evidence="2">histidine kinase</fullName>
        <ecNumber evidence="2">2.7.13.3</ecNumber>
    </recommendedName>
</protein>
<dbReference type="Proteomes" id="UP000005316">
    <property type="component" value="Unassembled WGS sequence"/>
</dbReference>
<gene>
    <name evidence="11" type="ORF">HMPREF9372_2529</name>
</gene>
<evidence type="ECO:0000256" key="7">
    <source>
        <dbReference type="ARBA" id="ARBA00022840"/>
    </source>
</evidence>
<organism evidence="11 12">
    <name type="scientific">Sporosarcina newyorkensis 2681</name>
    <dbReference type="NCBI Taxonomy" id="1027292"/>
    <lineage>
        <taxon>Bacteria</taxon>
        <taxon>Bacillati</taxon>
        <taxon>Bacillota</taxon>
        <taxon>Bacilli</taxon>
        <taxon>Bacillales</taxon>
        <taxon>Caryophanaceae</taxon>
        <taxon>Sporosarcina</taxon>
    </lineage>
</organism>
<evidence type="ECO:0000313" key="12">
    <source>
        <dbReference type="Proteomes" id="UP000005316"/>
    </source>
</evidence>
<dbReference type="GO" id="GO:0005524">
    <property type="term" value="F:ATP binding"/>
    <property type="evidence" value="ECO:0007669"/>
    <property type="project" value="UniProtKB-KW"/>
</dbReference>
<evidence type="ECO:0000259" key="9">
    <source>
        <dbReference type="Pfam" id="PF07568"/>
    </source>
</evidence>
<proteinExistence type="predicted"/>
<dbReference type="Pfam" id="PF12282">
    <property type="entry name" value="GAF_PdtaS"/>
    <property type="match status" value="1"/>
</dbReference>